<evidence type="ECO:0000313" key="3">
    <source>
        <dbReference type="Proteomes" id="UP000295043"/>
    </source>
</evidence>
<dbReference type="AlphaFoldDB" id="A0A4V2RBM4"/>
<dbReference type="InterPro" id="IPR041519">
    <property type="entry name" value="HEPN_RiboL-PSP"/>
</dbReference>
<protein>
    <recommendedName>
        <fullName evidence="1">RiboL-PSP-HEPN domain-containing protein</fullName>
    </recommendedName>
</protein>
<accession>A0A4V2RBM4</accession>
<feature type="domain" description="RiboL-PSP-HEPN" evidence="1">
    <location>
        <begin position="35"/>
        <end position="199"/>
    </location>
</feature>
<organism evidence="2 3">
    <name type="scientific">Sinorhizobium americanum</name>
    <dbReference type="NCBI Taxonomy" id="194963"/>
    <lineage>
        <taxon>Bacteria</taxon>
        <taxon>Pseudomonadati</taxon>
        <taxon>Pseudomonadota</taxon>
        <taxon>Alphaproteobacteria</taxon>
        <taxon>Hyphomicrobiales</taxon>
        <taxon>Rhizobiaceae</taxon>
        <taxon>Sinorhizobium/Ensifer group</taxon>
        <taxon>Sinorhizobium</taxon>
    </lineage>
</organism>
<dbReference type="RefSeq" id="WP_132081784.1">
    <property type="nucleotide sequence ID" value="NZ_SLVU01000037.1"/>
</dbReference>
<name>A0A4V2RBM4_9HYPH</name>
<dbReference type="EMBL" id="SLVU01000037">
    <property type="protein sequence ID" value="TCN17650.1"/>
    <property type="molecule type" value="Genomic_DNA"/>
</dbReference>
<gene>
    <name evidence="2" type="ORF">EV184_13727</name>
</gene>
<evidence type="ECO:0000313" key="2">
    <source>
        <dbReference type="EMBL" id="TCN17650.1"/>
    </source>
</evidence>
<dbReference type="Proteomes" id="UP000295043">
    <property type="component" value="Unassembled WGS sequence"/>
</dbReference>
<sequence length="213" mass="24263">MTSEEFYLTLSDAVDRRREEITLVRRVVGNEEGTILEQTAAVMALPILYAHWEGFVKEAVAEYIEFLEQQDLSPNQAHPTIFSFAMRKRVRGLLQSGSIERMSDFADWIISKATAPVRFEDKSVETGGNLSYQNLKSLCDSLKIDVAKIESDRRKIDALVSRRNNIAHTGRPLRLYRSDVADDAALVLRLIETFEAILKEGVQDEQYRLQQPA</sequence>
<dbReference type="Pfam" id="PF18735">
    <property type="entry name" value="HEPN_RiboL-PSP"/>
    <property type="match status" value="1"/>
</dbReference>
<reference evidence="2 3" key="1">
    <citation type="submission" date="2019-03" db="EMBL/GenBank/DDBJ databases">
        <title>Genomic Encyclopedia of Type Strains, Phase IV (KMG-V): Genome sequencing to study the core and pangenomes of soil and plant-associated prokaryotes.</title>
        <authorList>
            <person name="Whitman W."/>
        </authorList>
    </citation>
    <scope>NUCLEOTIDE SEQUENCE [LARGE SCALE GENOMIC DNA]</scope>
    <source>
        <strain evidence="2 3">23C40</strain>
    </source>
</reference>
<comment type="caution">
    <text evidence="2">The sequence shown here is derived from an EMBL/GenBank/DDBJ whole genome shotgun (WGS) entry which is preliminary data.</text>
</comment>
<evidence type="ECO:0000259" key="1">
    <source>
        <dbReference type="Pfam" id="PF18735"/>
    </source>
</evidence>
<proteinExistence type="predicted"/>